<evidence type="ECO:0000313" key="2">
    <source>
        <dbReference type="EMBL" id="TDP38927.1"/>
    </source>
</evidence>
<dbReference type="NCBIfam" id="TIGR03502">
    <property type="entry name" value="lipase_Pla1_cef"/>
    <property type="match status" value="1"/>
</dbReference>
<sequence>MKKLLLPLAIGSALSLVGCGSGDEAPLTETEVSVAATRVQFDPSNSIIPVPTNVLLSGTVDGTLNIPVADPSDISDPQVALNGLDGWGTHPTITFNFSLPRDENGDLVNVAAGSLEAQGSIRVFETIQGGSDVNATCAAASPAAACAVTAELTHGVDFTVSAVDEDTVAVVPLRPLKPKTGYIVALTSGIQDTLGRDVKPSQTYTLMKRPADSDPVSSDPSALSLQRLINSYEGALAQFGVDAEEVIYTSNFTTQSVGDVLGATKQMLGLSAAGIETPWSPEVPVMQAAPQDYSLDVVLQQSGVTDPTVLAAASAARVYGGQVNLPYYSPLPSAENPRAPVDGRWRAACDSPASILGAVQQGIIDPAGAGIPQEALQDPTLLLPPNNCFDFPGVDEERHLTKYNPIPAIQGTQTVPAFITIPDLAVVNAIRAQRGMAQLEAVPQGGWPVVIFQHGITGNKTNAAGIAGSLAAAGFATVAIDHPLHGDRGFDLNGDGTDEINASSAAGVTSYMNLANLLAARDNVRQSIADLVGLRMSLNNFMAADGAQLNGQDVHFVGHSLGAIAGVGFTAMANTPFENPQLAPLNPMFSVQASSLGMPGGSIANFLLASGSFEVPVKSQLLYSASSDFAAAVNAQAEAAGINPGGPGFSELLAQVYVEFMNSASSAQVAQINATFEQFAFAAQAVIDSADPVNYSAGVAATGTPVHLIEAIGDATIPNAVQGKPLVGTEPLIGLMGLPSVSSTVQSQDGNPVSGAVRFSAGDHGSLVSPAASAAATAEMQTQIFSWFGSDMLSLPISNEEVVQ</sequence>
<dbReference type="InterPro" id="IPR020009">
    <property type="entry name" value="VolA/Pla-1/cef"/>
</dbReference>
<accession>A0A4R6PL60</accession>
<dbReference type="PROSITE" id="PS51257">
    <property type="entry name" value="PROKAR_LIPOPROTEIN"/>
    <property type="match status" value="1"/>
</dbReference>
<name>A0A4R6PL60_9GAMM</name>
<protein>
    <submittedName>
        <fullName evidence="2">Pla-1/cef family extracellular lipase</fullName>
    </submittedName>
</protein>
<dbReference type="Proteomes" id="UP000295531">
    <property type="component" value="Unassembled WGS sequence"/>
</dbReference>
<dbReference type="InterPro" id="IPR025920">
    <property type="entry name" value="Lipase_bact_N"/>
</dbReference>
<dbReference type="InterPro" id="IPR029058">
    <property type="entry name" value="AB_hydrolase_fold"/>
</dbReference>
<gene>
    <name evidence="2" type="ORF">DEU29_10427</name>
</gene>
<organism evidence="2 3">
    <name type="scientific">Idiomarina aquatica</name>
    <dbReference type="NCBI Taxonomy" id="1327752"/>
    <lineage>
        <taxon>Bacteria</taxon>
        <taxon>Pseudomonadati</taxon>
        <taxon>Pseudomonadota</taxon>
        <taxon>Gammaproteobacteria</taxon>
        <taxon>Alteromonadales</taxon>
        <taxon>Idiomarinaceae</taxon>
        <taxon>Idiomarina</taxon>
    </lineage>
</organism>
<dbReference type="EMBL" id="SNXI01000004">
    <property type="protein sequence ID" value="TDP38927.1"/>
    <property type="molecule type" value="Genomic_DNA"/>
</dbReference>
<dbReference type="SUPFAM" id="SSF53474">
    <property type="entry name" value="alpha/beta-Hydrolases"/>
    <property type="match status" value="1"/>
</dbReference>
<dbReference type="RefSeq" id="WP_133539035.1">
    <property type="nucleotide sequence ID" value="NZ_SNXI01000004.1"/>
</dbReference>
<evidence type="ECO:0000313" key="3">
    <source>
        <dbReference type="Proteomes" id="UP000295531"/>
    </source>
</evidence>
<reference evidence="2 3" key="1">
    <citation type="submission" date="2019-03" db="EMBL/GenBank/DDBJ databases">
        <title>Freshwater and sediment microbial communities from various areas in North America, analyzing microbe dynamics in response to fracking.</title>
        <authorList>
            <person name="Lamendella R."/>
        </authorList>
    </citation>
    <scope>NUCLEOTIDE SEQUENCE [LARGE SCALE GENOMIC DNA]</scope>
    <source>
        <strain evidence="2 3">18_TX</strain>
    </source>
</reference>
<evidence type="ECO:0000259" key="1">
    <source>
        <dbReference type="Pfam" id="PF12262"/>
    </source>
</evidence>
<feature type="domain" description="Bacterial virulence factor lipase N-terminal" evidence="1">
    <location>
        <begin position="36"/>
        <end position="273"/>
    </location>
</feature>
<dbReference type="OrthoDB" id="5477453at2"/>
<proteinExistence type="predicted"/>
<dbReference type="AlphaFoldDB" id="A0A4R6PL60"/>
<comment type="caution">
    <text evidence="2">The sequence shown here is derived from an EMBL/GenBank/DDBJ whole genome shotgun (WGS) entry which is preliminary data.</text>
</comment>
<keyword evidence="3" id="KW-1185">Reference proteome</keyword>
<dbReference type="Gene3D" id="3.40.50.1820">
    <property type="entry name" value="alpha/beta hydrolase"/>
    <property type="match status" value="1"/>
</dbReference>
<dbReference type="Pfam" id="PF12262">
    <property type="entry name" value="Lipase_bact_N"/>
    <property type="match status" value="1"/>
</dbReference>